<accession>A0A161J2Z7</accession>
<organism evidence="2 3">
    <name type="scientific">Rathayibacter tritici</name>
    <dbReference type="NCBI Taxonomy" id="33888"/>
    <lineage>
        <taxon>Bacteria</taxon>
        <taxon>Bacillati</taxon>
        <taxon>Actinomycetota</taxon>
        <taxon>Actinomycetes</taxon>
        <taxon>Micrococcales</taxon>
        <taxon>Microbacteriaceae</taxon>
        <taxon>Rathayibacter</taxon>
    </lineage>
</organism>
<proteinExistence type="predicted"/>
<feature type="region of interest" description="Disordered" evidence="1">
    <location>
        <begin position="1"/>
        <end position="75"/>
    </location>
</feature>
<evidence type="ECO:0000256" key="1">
    <source>
        <dbReference type="SAM" id="MobiDB-lite"/>
    </source>
</evidence>
<gene>
    <name evidence="2" type="ORF">A6122_1332</name>
</gene>
<dbReference type="EMBL" id="CP015515">
    <property type="protein sequence ID" value="AND16475.1"/>
    <property type="molecule type" value="Genomic_DNA"/>
</dbReference>
<protein>
    <submittedName>
        <fullName evidence="2">Uncharacterized protein</fullName>
    </submittedName>
</protein>
<evidence type="ECO:0000313" key="2">
    <source>
        <dbReference type="EMBL" id="AND16475.1"/>
    </source>
</evidence>
<reference evidence="2 3" key="1">
    <citation type="submission" date="2016-05" db="EMBL/GenBank/DDBJ databases">
        <title>Complete genome sequence of Rathayibacter tritici NCPPB 1953.</title>
        <authorList>
            <person name="Park J."/>
            <person name="Lee H.-H."/>
            <person name="Lee S.-W."/>
            <person name="Seo Y.-S."/>
        </authorList>
    </citation>
    <scope>NUCLEOTIDE SEQUENCE [LARGE SCALE GENOMIC DNA]</scope>
    <source>
        <strain evidence="2 3">NCPPB 1953</strain>
    </source>
</reference>
<dbReference type="Proteomes" id="UP000077071">
    <property type="component" value="Chromosome"/>
</dbReference>
<keyword evidence="3" id="KW-1185">Reference proteome</keyword>
<evidence type="ECO:0000313" key="3">
    <source>
        <dbReference type="Proteomes" id="UP000077071"/>
    </source>
</evidence>
<name>A0A161J2Z7_9MICO</name>
<dbReference type="AlphaFoldDB" id="A0A161J2Z7"/>
<feature type="compositionally biased region" description="Basic and acidic residues" evidence="1">
    <location>
        <begin position="11"/>
        <end position="25"/>
    </location>
</feature>
<sequence length="75" mass="8850">MITSELPALNDEQRAAREAASERMKHFTSARDALREERRAQIDDWERGNRADPPALRRRTRVTRPPLHCRDRVDQ</sequence>
<dbReference type="KEGG" id="rtn:A6122_1332"/>
<feature type="compositionally biased region" description="Basic and acidic residues" evidence="1">
    <location>
        <begin position="32"/>
        <end position="50"/>
    </location>
</feature>